<accession>A0AAJ0MJH0</accession>
<dbReference type="GO" id="GO:0005524">
    <property type="term" value="F:ATP binding"/>
    <property type="evidence" value="ECO:0007669"/>
    <property type="project" value="UniProtKB-UniRule"/>
</dbReference>
<gene>
    <name evidence="17" type="ORF">B0T25DRAFT_442179</name>
</gene>
<evidence type="ECO:0000256" key="5">
    <source>
        <dbReference type="ARBA" id="ARBA00022741"/>
    </source>
</evidence>
<dbReference type="InterPro" id="IPR014001">
    <property type="entry name" value="Helicase_ATP-bd"/>
</dbReference>
<dbReference type="Pfam" id="PF04851">
    <property type="entry name" value="ResIII"/>
    <property type="match status" value="1"/>
</dbReference>
<evidence type="ECO:0000256" key="4">
    <source>
        <dbReference type="ARBA" id="ARBA00011390"/>
    </source>
</evidence>
<reference evidence="17" key="2">
    <citation type="submission" date="2023-06" db="EMBL/GenBank/DDBJ databases">
        <authorList>
            <consortium name="Lawrence Berkeley National Laboratory"/>
            <person name="Haridas S."/>
            <person name="Hensen N."/>
            <person name="Bonometti L."/>
            <person name="Westerberg I."/>
            <person name="Brannstrom I.O."/>
            <person name="Guillou S."/>
            <person name="Cros-Aarteil S."/>
            <person name="Calhoun S."/>
            <person name="Kuo A."/>
            <person name="Mondo S."/>
            <person name="Pangilinan J."/>
            <person name="Riley R."/>
            <person name="Labutti K."/>
            <person name="Andreopoulos B."/>
            <person name="Lipzen A."/>
            <person name="Chen C."/>
            <person name="Yanf M."/>
            <person name="Daum C."/>
            <person name="Ng V."/>
            <person name="Clum A."/>
            <person name="Steindorff A."/>
            <person name="Ohm R."/>
            <person name="Martin F."/>
            <person name="Silar P."/>
            <person name="Natvig D."/>
            <person name="Lalanne C."/>
            <person name="Gautier V."/>
            <person name="Ament-Velasquez S.L."/>
            <person name="Kruys A."/>
            <person name="Hutchinson M.I."/>
            <person name="Powell A.J."/>
            <person name="Barry K."/>
            <person name="Miller A.N."/>
            <person name="Grigoriev I.V."/>
            <person name="Debuchy R."/>
            <person name="Gladieux P."/>
            <person name="Thoren M.H."/>
            <person name="Johannesson H."/>
        </authorList>
    </citation>
    <scope>NUCLEOTIDE SEQUENCE</scope>
    <source>
        <strain evidence="17">CBS 955.72</strain>
    </source>
</reference>
<dbReference type="SMART" id="SM00487">
    <property type="entry name" value="DEXDc"/>
    <property type="match status" value="1"/>
</dbReference>
<evidence type="ECO:0000256" key="2">
    <source>
        <dbReference type="ARBA" id="ARBA00004123"/>
    </source>
</evidence>
<evidence type="ECO:0000256" key="8">
    <source>
        <dbReference type="ARBA" id="ARBA00022806"/>
    </source>
</evidence>
<evidence type="ECO:0000256" key="11">
    <source>
        <dbReference type="ARBA" id="ARBA00023242"/>
    </source>
</evidence>
<dbReference type="GO" id="GO:0009378">
    <property type="term" value="F:four-way junction helicase activity"/>
    <property type="evidence" value="ECO:0007669"/>
    <property type="project" value="TreeGrafter"/>
</dbReference>
<comment type="subunit">
    <text evidence="4 13">Interacts with the MHF histone-fold complex to form the FANCM-MHF complex.</text>
</comment>
<protein>
    <recommendedName>
        <fullName evidence="13">ATP-dependent DNA helicase</fullName>
        <ecNumber evidence="13">3.6.4.12</ecNumber>
    </recommendedName>
</protein>
<sequence>MPAPAPTPTTASSSRSFGNISDIENISWNDFDNSPVKASNHPNRNGSFRQTTLWGNTLEQARPAQSQSLVQGHGRPYIADLPPEVPTHHELNPDALATWVYPLNLGPIRDYQFSIVKNGLFNNTLVALPTGLGKTFIAATIMLNFFRWTKSAKIIFVAPTKPLASQQVEACLSVAGIPRAQTTLLTGETVAKLRAEQWKTKRLFFMTPQTLMNDLSKGHADPKSIVLLVIDEAHRATGNYSYVKVVQFIRRFSKSFRVLALTATPGSSPDAVQDVITNLEVAHIEIRTEESLDLQPYVHSRGEDKVTFEPSGEMSKVRDLFSKALQPFVDKLCAQNLFYSKDPMSLTTYGLLQARKQWMSGPGRQLEGGAKFAIMNLFNFLQSIAHAIKLLNFHGIRPFYTAMVDFRDGDGNKGSGTSPRRQLLSDQGFLDMMKMIEGWLKLDGFTGHPKLDYLCQTLVNHFIDAGEGSATRAIVFSEYRNSAAEIVSLLNTQPLIKAKAFVGQADSKDSKGMKQKDQIDTVAKFKDGEFNVLVATSIGEEGLDIGQVDLIVMYDASASPIRMLQRMGRTGRKRAGNVVILLMKDKEYNKFEEARAKYSAMQRAITKGDDFVFCHDLSTRIIPRNIKPEVDKRHVEIPPENTQEPPIPKTSARTMRQPAPKKKFNMPDGVETGFIKASFFGKPQPVKKAAKVVPKLKTTEFDELPDLSKVFLSPRQMAELDTLYQDLPFQRYHVEDIIAPSLNAFPASQRVLGRTFLLKHGQRTKKMVALFKKLSSLQDPSKRFTKPYGDAVARLWEEHPVPSFAEDTDGEEDGRAGSTRKGARAVSDSGVAPKPKKRKSAPSGAGAARAEVYADEDEGDEATPTARGRGGRGRRAGKGRQRASDNLEDIGDDCLRTSDMDESDGSDDGADLEGFVVDDDMATSSMRQATSPTTPGSSKDRRGGARQSMAGPSPPPANEKPFYEPMKFTSGGTSDSDMPYIFKVTTKSASAKKAKRGATDMGGDNGDDDGGDDDDFGSRPSRRQSFHETASRGKRRRIVADSDDEDG</sequence>
<dbReference type="Proteomes" id="UP001275084">
    <property type="component" value="Unassembled WGS sequence"/>
</dbReference>
<keyword evidence="10" id="KW-0234">DNA repair</keyword>
<evidence type="ECO:0000259" key="16">
    <source>
        <dbReference type="PROSITE" id="PS51194"/>
    </source>
</evidence>
<dbReference type="AlphaFoldDB" id="A0AAJ0MJH0"/>
<dbReference type="SUPFAM" id="SSF52540">
    <property type="entry name" value="P-loop containing nucleoside triphosphate hydrolases"/>
    <property type="match status" value="1"/>
</dbReference>
<comment type="function">
    <text evidence="1 13">ATP-dependent DNA helicase involved in DNA damage repair by homologous recombination and in genome maintenance. Capable of unwinding D-loops. Plays a role in limiting crossover recombinants during mitotic DNA double-strand break (DSB) repair. Component of a FANCM-MHF complex which promotes gene conversion at blocked replication forks, probably by reversal of the stalled fork.</text>
</comment>
<evidence type="ECO:0000256" key="6">
    <source>
        <dbReference type="ARBA" id="ARBA00022763"/>
    </source>
</evidence>
<evidence type="ECO:0000256" key="1">
    <source>
        <dbReference type="ARBA" id="ARBA00003813"/>
    </source>
</evidence>
<dbReference type="EC" id="3.6.4.12" evidence="13"/>
<evidence type="ECO:0000256" key="3">
    <source>
        <dbReference type="ARBA" id="ARBA00009889"/>
    </source>
</evidence>
<dbReference type="PROSITE" id="PS51194">
    <property type="entry name" value="HELICASE_CTER"/>
    <property type="match status" value="1"/>
</dbReference>
<feature type="domain" description="Helicase ATP-binding" evidence="15">
    <location>
        <begin position="115"/>
        <end position="283"/>
    </location>
</feature>
<dbReference type="CDD" id="cd12091">
    <property type="entry name" value="FANCM_ID"/>
    <property type="match status" value="1"/>
</dbReference>
<evidence type="ECO:0000256" key="12">
    <source>
        <dbReference type="ARBA" id="ARBA00047995"/>
    </source>
</evidence>
<feature type="compositionally biased region" description="Acidic residues" evidence="14">
    <location>
        <begin position="900"/>
        <end position="921"/>
    </location>
</feature>
<feature type="region of interest" description="Disordered" evidence="14">
    <location>
        <begin position="637"/>
        <end position="667"/>
    </location>
</feature>
<keyword evidence="5" id="KW-0547">Nucleotide-binding</keyword>
<feature type="domain" description="Helicase C-terminal" evidence="16">
    <location>
        <begin position="458"/>
        <end position="634"/>
    </location>
</feature>
<dbReference type="InterPro" id="IPR027417">
    <property type="entry name" value="P-loop_NTPase"/>
</dbReference>
<dbReference type="Gene3D" id="1.20.1320.20">
    <property type="entry name" value="hef helicase domain"/>
    <property type="match status" value="1"/>
</dbReference>
<dbReference type="GO" id="GO:0036297">
    <property type="term" value="P:interstrand cross-link repair"/>
    <property type="evidence" value="ECO:0007669"/>
    <property type="project" value="TreeGrafter"/>
</dbReference>
<reference evidence="17" key="1">
    <citation type="journal article" date="2023" name="Mol. Phylogenet. Evol.">
        <title>Genome-scale phylogeny and comparative genomics of the fungal order Sordariales.</title>
        <authorList>
            <person name="Hensen N."/>
            <person name="Bonometti L."/>
            <person name="Westerberg I."/>
            <person name="Brannstrom I.O."/>
            <person name="Guillou S."/>
            <person name="Cros-Aarteil S."/>
            <person name="Calhoun S."/>
            <person name="Haridas S."/>
            <person name="Kuo A."/>
            <person name="Mondo S."/>
            <person name="Pangilinan J."/>
            <person name="Riley R."/>
            <person name="LaButti K."/>
            <person name="Andreopoulos B."/>
            <person name="Lipzen A."/>
            <person name="Chen C."/>
            <person name="Yan M."/>
            <person name="Daum C."/>
            <person name="Ng V."/>
            <person name="Clum A."/>
            <person name="Steindorff A."/>
            <person name="Ohm R.A."/>
            <person name="Martin F."/>
            <person name="Silar P."/>
            <person name="Natvig D.O."/>
            <person name="Lalanne C."/>
            <person name="Gautier V."/>
            <person name="Ament-Velasquez S.L."/>
            <person name="Kruys A."/>
            <person name="Hutchinson M.I."/>
            <person name="Powell A.J."/>
            <person name="Barry K."/>
            <person name="Miller A.N."/>
            <person name="Grigoriev I.V."/>
            <person name="Debuchy R."/>
            <person name="Gladieux P."/>
            <person name="Hiltunen Thoren M."/>
            <person name="Johannesson H."/>
        </authorList>
    </citation>
    <scope>NUCLEOTIDE SEQUENCE</scope>
    <source>
        <strain evidence="17">CBS 955.72</strain>
    </source>
</reference>
<dbReference type="Pfam" id="PF00271">
    <property type="entry name" value="Helicase_C"/>
    <property type="match status" value="1"/>
</dbReference>
<dbReference type="InterPro" id="IPR001650">
    <property type="entry name" value="Helicase_C-like"/>
</dbReference>
<dbReference type="CDD" id="cd18801">
    <property type="entry name" value="SF2_C_FANCM_Hef"/>
    <property type="match status" value="1"/>
</dbReference>
<organism evidence="17 18">
    <name type="scientific">Lasiosphaeria hispida</name>
    <dbReference type="NCBI Taxonomy" id="260671"/>
    <lineage>
        <taxon>Eukaryota</taxon>
        <taxon>Fungi</taxon>
        <taxon>Dikarya</taxon>
        <taxon>Ascomycota</taxon>
        <taxon>Pezizomycotina</taxon>
        <taxon>Sordariomycetes</taxon>
        <taxon>Sordariomycetidae</taxon>
        <taxon>Sordariales</taxon>
        <taxon>Lasiosphaeriaceae</taxon>
        <taxon>Lasiosphaeria</taxon>
    </lineage>
</organism>
<dbReference type="FunFam" id="3.40.50.300:FF:000861">
    <property type="entry name" value="Fanconi anemia, complementation group M"/>
    <property type="match status" value="1"/>
</dbReference>
<dbReference type="InterPro" id="IPR039686">
    <property type="entry name" value="FANCM/Mph1-like_ID"/>
</dbReference>
<dbReference type="GO" id="GO:0005634">
    <property type="term" value="C:nucleus"/>
    <property type="evidence" value="ECO:0007669"/>
    <property type="project" value="UniProtKB-SubCell"/>
</dbReference>
<evidence type="ECO:0000256" key="13">
    <source>
        <dbReference type="RuleBase" id="RU367027"/>
    </source>
</evidence>
<dbReference type="GO" id="GO:0016787">
    <property type="term" value="F:hydrolase activity"/>
    <property type="evidence" value="ECO:0007669"/>
    <property type="project" value="UniProtKB-KW"/>
</dbReference>
<comment type="catalytic activity">
    <reaction evidence="12 13">
        <text>ATP + H2O = ADP + phosphate + H(+)</text>
        <dbReference type="Rhea" id="RHEA:13065"/>
        <dbReference type="ChEBI" id="CHEBI:15377"/>
        <dbReference type="ChEBI" id="CHEBI:15378"/>
        <dbReference type="ChEBI" id="CHEBI:30616"/>
        <dbReference type="ChEBI" id="CHEBI:43474"/>
        <dbReference type="ChEBI" id="CHEBI:456216"/>
        <dbReference type="EC" id="3.6.4.12"/>
    </reaction>
</comment>
<dbReference type="SMART" id="SM00490">
    <property type="entry name" value="HELICc"/>
    <property type="match status" value="1"/>
</dbReference>
<dbReference type="PANTHER" id="PTHR14025">
    <property type="entry name" value="FANCONI ANEMIA GROUP M FANCM FAMILY MEMBER"/>
    <property type="match status" value="1"/>
</dbReference>
<evidence type="ECO:0000256" key="7">
    <source>
        <dbReference type="ARBA" id="ARBA00022801"/>
    </source>
</evidence>
<feature type="compositionally biased region" description="Polar residues" evidence="14">
    <location>
        <begin position="922"/>
        <end position="937"/>
    </location>
</feature>
<dbReference type="InterPro" id="IPR044749">
    <property type="entry name" value="FANCM_DEXDc"/>
</dbReference>
<feature type="compositionally biased region" description="Basic residues" evidence="14">
    <location>
        <begin position="869"/>
        <end position="881"/>
    </location>
</feature>
<evidence type="ECO:0000313" key="18">
    <source>
        <dbReference type="Proteomes" id="UP001275084"/>
    </source>
</evidence>
<dbReference type="GO" id="GO:0043138">
    <property type="term" value="F:3'-5' DNA helicase activity"/>
    <property type="evidence" value="ECO:0007669"/>
    <property type="project" value="InterPro"/>
</dbReference>
<feature type="region of interest" description="Disordered" evidence="14">
    <location>
        <begin position="800"/>
        <end position="1047"/>
    </location>
</feature>
<dbReference type="GO" id="GO:0045003">
    <property type="term" value="P:double-strand break repair via synthesis-dependent strand annealing"/>
    <property type="evidence" value="ECO:0007669"/>
    <property type="project" value="TreeGrafter"/>
</dbReference>
<keyword evidence="11" id="KW-0539">Nucleus</keyword>
<feature type="compositionally biased region" description="Acidic residues" evidence="14">
    <location>
        <begin position="1005"/>
        <end position="1015"/>
    </location>
</feature>
<keyword evidence="6" id="KW-0227">DNA damage</keyword>
<dbReference type="InterPro" id="IPR006935">
    <property type="entry name" value="Helicase/UvrB_N"/>
</dbReference>
<comment type="subcellular location">
    <subcellularLocation>
        <location evidence="2 13">Nucleus</location>
    </subcellularLocation>
</comment>
<dbReference type="PANTHER" id="PTHR14025:SF20">
    <property type="entry name" value="FANCONI ANEMIA GROUP M PROTEIN"/>
    <property type="match status" value="1"/>
</dbReference>
<name>A0AAJ0MJH0_9PEZI</name>
<evidence type="ECO:0000259" key="15">
    <source>
        <dbReference type="PROSITE" id="PS51192"/>
    </source>
</evidence>
<evidence type="ECO:0000256" key="10">
    <source>
        <dbReference type="ARBA" id="ARBA00023204"/>
    </source>
</evidence>
<evidence type="ECO:0000313" key="17">
    <source>
        <dbReference type="EMBL" id="KAK3362779.1"/>
    </source>
</evidence>
<keyword evidence="9" id="KW-0067">ATP-binding</keyword>
<dbReference type="PROSITE" id="PS51192">
    <property type="entry name" value="HELICASE_ATP_BIND_1"/>
    <property type="match status" value="1"/>
</dbReference>
<keyword evidence="8" id="KW-0347">Helicase</keyword>
<proteinExistence type="inferred from homology"/>
<dbReference type="EMBL" id="JAUIQD010000001">
    <property type="protein sequence ID" value="KAK3362779.1"/>
    <property type="molecule type" value="Genomic_DNA"/>
</dbReference>
<keyword evidence="7" id="KW-0378">Hydrolase</keyword>
<keyword evidence="18" id="KW-1185">Reference proteome</keyword>
<dbReference type="GO" id="GO:0000400">
    <property type="term" value="F:four-way junction DNA binding"/>
    <property type="evidence" value="ECO:0007669"/>
    <property type="project" value="TreeGrafter"/>
</dbReference>
<evidence type="ECO:0000256" key="9">
    <source>
        <dbReference type="ARBA" id="ARBA00022840"/>
    </source>
</evidence>
<comment type="similarity">
    <text evidence="3 13">Belongs to the DEAD box helicase family. DEAH subfamily. FANCM sub-subfamily.</text>
</comment>
<comment type="caution">
    <text evidence="17">The sequence shown here is derived from an EMBL/GenBank/DDBJ whole genome shotgun (WGS) entry which is preliminary data.</text>
</comment>
<evidence type="ECO:0000256" key="14">
    <source>
        <dbReference type="SAM" id="MobiDB-lite"/>
    </source>
</evidence>
<dbReference type="Gene3D" id="3.40.50.300">
    <property type="entry name" value="P-loop containing nucleotide triphosphate hydrolases"/>
    <property type="match status" value="2"/>
</dbReference>
<dbReference type="CDD" id="cd18033">
    <property type="entry name" value="DEXDc_FANCM"/>
    <property type="match status" value="1"/>
</dbReference>